<keyword evidence="6" id="KW-1185">Reference proteome</keyword>
<sequence>MEKTRVTKIHVRIDCNGCVQKIKKALLGINGINDIYIDIPRQKLTVIGWADPDKIIKAIKKTRKFVSICLETEPSPPTEQPSGGDARASSTDPSDPAIEQKVEPLENLLPTTKYALECAPPQPLGSKEAEEIHVVQHYPPDHGQGYNHRVLYNESIEHYSSPPSPLHKPEPPQAMHVNHSYNKYKPTPYVTEYTHIRPPPQYNRSEPRPQQCTRYNKPEPPQEYTQKPESPQPYTNFSREESPPRYARDMGVYHGSSYGNHGHVTSIFSDENPNACTIV</sequence>
<feature type="region of interest" description="Disordered" evidence="3">
    <location>
        <begin position="71"/>
        <end position="97"/>
    </location>
</feature>
<dbReference type="Pfam" id="PF00403">
    <property type="entry name" value="HMA"/>
    <property type="match status" value="1"/>
</dbReference>
<accession>A0A2U1NN32</accession>
<evidence type="ECO:0000313" key="6">
    <source>
        <dbReference type="Proteomes" id="UP000245207"/>
    </source>
</evidence>
<dbReference type="PROSITE" id="PS50846">
    <property type="entry name" value="HMA_2"/>
    <property type="match status" value="1"/>
</dbReference>
<feature type="compositionally biased region" description="Polar residues" evidence="3">
    <location>
        <begin position="202"/>
        <end position="214"/>
    </location>
</feature>
<organism evidence="5 6">
    <name type="scientific">Artemisia annua</name>
    <name type="common">Sweet wormwood</name>
    <dbReference type="NCBI Taxonomy" id="35608"/>
    <lineage>
        <taxon>Eukaryota</taxon>
        <taxon>Viridiplantae</taxon>
        <taxon>Streptophyta</taxon>
        <taxon>Embryophyta</taxon>
        <taxon>Tracheophyta</taxon>
        <taxon>Spermatophyta</taxon>
        <taxon>Magnoliopsida</taxon>
        <taxon>eudicotyledons</taxon>
        <taxon>Gunneridae</taxon>
        <taxon>Pentapetalae</taxon>
        <taxon>asterids</taxon>
        <taxon>campanulids</taxon>
        <taxon>Asterales</taxon>
        <taxon>Asteraceae</taxon>
        <taxon>Asteroideae</taxon>
        <taxon>Anthemideae</taxon>
        <taxon>Artemisiinae</taxon>
        <taxon>Artemisia</taxon>
    </lineage>
</organism>
<dbReference type="PANTHER" id="PTHR22814">
    <property type="entry name" value="COPPER TRANSPORT PROTEIN ATOX1-RELATED"/>
    <property type="match status" value="1"/>
</dbReference>
<evidence type="ECO:0000259" key="4">
    <source>
        <dbReference type="PROSITE" id="PS50846"/>
    </source>
</evidence>
<dbReference type="STRING" id="35608.A0A2U1NN32"/>
<evidence type="ECO:0000313" key="5">
    <source>
        <dbReference type="EMBL" id="PWA74927.1"/>
    </source>
</evidence>
<comment type="caution">
    <text evidence="5">The sequence shown here is derived from an EMBL/GenBank/DDBJ whole genome shotgun (WGS) entry which is preliminary data.</text>
</comment>
<dbReference type="PANTHER" id="PTHR22814:SF320">
    <property type="entry name" value="OS01G0309800 PROTEIN"/>
    <property type="match status" value="1"/>
</dbReference>
<evidence type="ECO:0000256" key="1">
    <source>
        <dbReference type="ARBA" id="ARBA00004170"/>
    </source>
</evidence>
<gene>
    <name evidence="5" type="ORF">CTI12_AA248220</name>
</gene>
<dbReference type="AlphaFoldDB" id="A0A2U1NN32"/>
<keyword evidence="2" id="KW-0479">Metal-binding</keyword>
<dbReference type="CDD" id="cd00371">
    <property type="entry name" value="HMA"/>
    <property type="match status" value="1"/>
</dbReference>
<dbReference type="InterPro" id="IPR006121">
    <property type="entry name" value="HMA_dom"/>
</dbReference>
<proteinExistence type="predicted"/>
<protein>
    <submittedName>
        <fullName evidence="5">Heavy metal-associated domain, HMA</fullName>
    </submittedName>
</protein>
<dbReference type="InterPro" id="IPR036163">
    <property type="entry name" value="HMA_dom_sf"/>
</dbReference>
<name>A0A2U1NN32_ARTAN</name>
<dbReference type="GO" id="GO:0009626">
    <property type="term" value="P:plant-type hypersensitive response"/>
    <property type="evidence" value="ECO:0007669"/>
    <property type="project" value="UniProtKB-KW"/>
</dbReference>
<dbReference type="GO" id="GO:0046872">
    <property type="term" value="F:metal ion binding"/>
    <property type="evidence" value="ECO:0007669"/>
    <property type="project" value="UniProtKB-KW"/>
</dbReference>
<dbReference type="GO" id="GO:0016020">
    <property type="term" value="C:membrane"/>
    <property type="evidence" value="ECO:0007669"/>
    <property type="project" value="UniProtKB-SubCell"/>
</dbReference>
<evidence type="ECO:0000256" key="2">
    <source>
        <dbReference type="ARBA" id="ARBA00022723"/>
    </source>
</evidence>
<feature type="domain" description="HMA" evidence="4">
    <location>
        <begin position="1"/>
        <end position="67"/>
    </location>
</feature>
<dbReference type="SUPFAM" id="SSF55008">
    <property type="entry name" value="HMA, heavy metal-associated domain"/>
    <property type="match status" value="1"/>
</dbReference>
<feature type="region of interest" description="Disordered" evidence="3">
    <location>
        <begin position="194"/>
        <end position="249"/>
    </location>
</feature>
<feature type="region of interest" description="Disordered" evidence="3">
    <location>
        <begin position="157"/>
        <end position="178"/>
    </location>
</feature>
<evidence type="ECO:0000256" key="3">
    <source>
        <dbReference type="SAM" id="MobiDB-lite"/>
    </source>
</evidence>
<dbReference type="EMBL" id="PKPP01002490">
    <property type="protein sequence ID" value="PWA74927.1"/>
    <property type="molecule type" value="Genomic_DNA"/>
</dbReference>
<dbReference type="OrthoDB" id="1919822at2759"/>
<reference evidence="5 6" key="1">
    <citation type="journal article" date="2018" name="Mol. Plant">
        <title>The genome of Artemisia annua provides insight into the evolution of Asteraceae family and artemisinin biosynthesis.</title>
        <authorList>
            <person name="Shen Q."/>
            <person name="Zhang L."/>
            <person name="Liao Z."/>
            <person name="Wang S."/>
            <person name="Yan T."/>
            <person name="Shi P."/>
            <person name="Liu M."/>
            <person name="Fu X."/>
            <person name="Pan Q."/>
            <person name="Wang Y."/>
            <person name="Lv Z."/>
            <person name="Lu X."/>
            <person name="Zhang F."/>
            <person name="Jiang W."/>
            <person name="Ma Y."/>
            <person name="Chen M."/>
            <person name="Hao X."/>
            <person name="Li L."/>
            <person name="Tang Y."/>
            <person name="Lv G."/>
            <person name="Zhou Y."/>
            <person name="Sun X."/>
            <person name="Brodelius P.E."/>
            <person name="Rose J.K.C."/>
            <person name="Tang K."/>
        </authorList>
    </citation>
    <scope>NUCLEOTIDE SEQUENCE [LARGE SCALE GENOMIC DNA]</scope>
    <source>
        <strain evidence="6">cv. Huhao1</strain>
        <tissue evidence="5">Leaf</tissue>
    </source>
</reference>
<dbReference type="Gene3D" id="3.30.70.100">
    <property type="match status" value="1"/>
</dbReference>
<dbReference type="Proteomes" id="UP000245207">
    <property type="component" value="Unassembled WGS sequence"/>
</dbReference>
<comment type="subcellular location">
    <subcellularLocation>
        <location evidence="1">Membrane</location>
        <topology evidence="1">Peripheral membrane protein</topology>
    </subcellularLocation>
</comment>
<feature type="compositionally biased region" description="Polar residues" evidence="3">
    <location>
        <begin position="223"/>
        <end position="237"/>
    </location>
</feature>
<feature type="compositionally biased region" description="Basic and acidic residues" evidence="3">
    <location>
        <begin position="238"/>
        <end position="248"/>
    </location>
</feature>